<dbReference type="STRING" id="260086.SAMN05216207_103526"/>
<dbReference type="GO" id="GO:0051539">
    <property type="term" value="F:4 iron, 4 sulfur cluster binding"/>
    <property type="evidence" value="ECO:0007669"/>
    <property type="project" value="UniProtKB-KW"/>
</dbReference>
<sequence>MTSTPETDGTPTGAAETKIPQQAPSAFDAVHPPQRELLDDCVHCGFCLPTCPTYVLWGEEMDSPRGRILLMDLAEKGDISLDGPFTEHMDNCLGCMACVTACPSGVQYDKLLESVRPQIERNVERSRTDQLFRDAIFALFPYKRRLRAAALPGALYQKLRAVPAIRRLADRLPGRLAAMESLLPPVTVREAFATLPVHTPAVGPRRARVALLSGCVQDVFFHRVNEATVRVLSAEGCDVLVPRDQQCCGALEVHAGREESALDRARRTIARFETLDVDAVVTNVAGCGSSMKDYGHLLADDPAWAERARAFSARCRDVHEVLADLYARPESEDGGPRAPRTPVSGRVAYHDACHLGHAQGVRNQPREVLRTIPELELVDIAEASLCCGSAGIYNMIMPDAAAELGERKAGKIRDARPDVVVTANPGCLLQIAKYLPGGGATADGTTTGGSTGRAPAVDAGWGDVPLLHPVQLLDASIRGAEVPHR</sequence>
<dbReference type="PIRSF" id="PIRSF000139">
    <property type="entry name" value="Glc_ox_4Fe-4S"/>
    <property type="match status" value="1"/>
</dbReference>
<dbReference type="Pfam" id="PF02754">
    <property type="entry name" value="CCG"/>
    <property type="match status" value="2"/>
</dbReference>
<keyword evidence="9" id="KW-1185">Reference proteome</keyword>
<dbReference type="PANTHER" id="PTHR32479:SF17">
    <property type="entry name" value="GLYCOLATE OXIDASE IRON-SULFUR SUBUNIT"/>
    <property type="match status" value="1"/>
</dbReference>
<keyword evidence="2" id="KW-0479">Metal-binding</keyword>
<accession>A0A1I5F5H4</accession>
<reference evidence="8 9" key="1">
    <citation type="submission" date="2016-10" db="EMBL/GenBank/DDBJ databases">
        <authorList>
            <person name="de Groot N.N."/>
        </authorList>
    </citation>
    <scope>NUCLEOTIDE SEQUENCE [LARGE SCALE GENOMIC DNA]</scope>
    <source>
        <strain evidence="8 9">CGMCC 4.1877</strain>
    </source>
</reference>
<dbReference type="Proteomes" id="UP000199614">
    <property type="component" value="Unassembled WGS sequence"/>
</dbReference>
<evidence type="ECO:0000256" key="4">
    <source>
        <dbReference type="ARBA" id="ARBA00023004"/>
    </source>
</evidence>
<dbReference type="InterPro" id="IPR009051">
    <property type="entry name" value="Helical_ferredxn"/>
</dbReference>
<feature type="domain" description="4Fe-4S ferredoxin-type" evidence="7">
    <location>
        <begin position="83"/>
        <end position="106"/>
    </location>
</feature>
<evidence type="ECO:0000256" key="6">
    <source>
        <dbReference type="SAM" id="MobiDB-lite"/>
    </source>
</evidence>
<evidence type="ECO:0000256" key="5">
    <source>
        <dbReference type="ARBA" id="ARBA00023014"/>
    </source>
</evidence>
<dbReference type="GO" id="GO:0046872">
    <property type="term" value="F:metal ion binding"/>
    <property type="evidence" value="ECO:0007669"/>
    <property type="project" value="UniProtKB-KW"/>
</dbReference>
<keyword evidence="1" id="KW-0004">4Fe-4S</keyword>
<keyword evidence="4" id="KW-0408">Iron</keyword>
<dbReference type="GO" id="GO:0016491">
    <property type="term" value="F:oxidoreductase activity"/>
    <property type="evidence" value="ECO:0007669"/>
    <property type="project" value="UniProtKB-ARBA"/>
</dbReference>
<dbReference type="InterPro" id="IPR012257">
    <property type="entry name" value="Glc_ox_4Fe-4S"/>
</dbReference>
<evidence type="ECO:0000313" key="8">
    <source>
        <dbReference type="EMBL" id="SFO18984.1"/>
    </source>
</evidence>
<dbReference type="SUPFAM" id="SSF54862">
    <property type="entry name" value="4Fe-4S ferredoxins"/>
    <property type="match status" value="1"/>
</dbReference>
<evidence type="ECO:0000313" key="9">
    <source>
        <dbReference type="Proteomes" id="UP000199614"/>
    </source>
</evidence>
<keyword evidence="3" id="KW-0677">Repeat</keyword>
<dbReference type="OrthoDB" id="9770306at2"/>
<evidence type="ECO:0000256" key="2">
    <source>
        <dbReference type="ARBA" id="ARBA00022723"/>
    </source>
</evidence>
<gene>
    <name evidence="8" type="ORF">SAMN05216207_103526</name>
</gene>
<dbReference type="Gene3D" id="1.10.1060.10">
    <property type="entry name" value="Alpha-helical ferredoxin"/>
    <property type="match status" value="1"/>
</dbReference>
<evidence type="ECO:0000259" key="7">
    <source>
        <dbReference type="PROSITE" id="PS51379"/>
    </source>
</evidence>
<dbReference type="AlphaFoldDB" id="A0A1I5F5H4"/>
<evidence type="ECO:0000256" key="1">
    <source>
        <dbReference type="ARBA" id="ARBA00022485"/>
    </source>
</evidence>
<dbReference type="Pfam" id="PF13183">
    <property type="entry name" value="Fer4_8"/>
    <property type="match status" value="1"/>
</dbReference>
<proteinExistence type="predicted"/>
<dbReference type="InterPro" id="IPR004017">
    <property type="entry name" value="Cys_rich_dom"/>
</dbReference>
<keyword evidence="5" id="KW-0411">Iron-sulfur</keyword>
<feature type="compositionally biased region" description="Polar residues" evidence="6">
    <location>
        <begin position="1"/>
        <end position="10"/>
    </location>
</feature>
<organism evidence="8 9">
    <name type="scientific">Pseudonocardia ammonioxydans</name>
    <dbReference type="NCBI Taxonomy" id="260086"/>
    <lineage>
        <taxon>Bacteria</taxon>
        <taxon>Bacillati</taxon>
        <taxon>Actinomycetota</taxon>
        <taxon>Actinomycetes</taxon>
        <taxon>Pseudonocardiales</taxon>
        <taxon>Pseudonocardiaceae</taxon>
        <taxon>Pseudonocardia</taxon>
    </lineage>
</organism>
<dbReference type="EMBL" id="FOUY01000035">
    <property type="protein sequence ID" value="SFO18984.1"/>
    <property type="molecule type" value="Genomic_DNA"/>
</dbReference>
<dbReference type="PANTHER" id="PTHR32479">
    <property type="entry name" value="GLYCOLATE OXIDASE IRON-SULFUR SUBUNIT"/>
    <property type="match status" value="1"/>
</dbReference>
<name>A0A1I5F5H4_PSUAM</name>
<dbReference type="PROSITE" id="PS51379">
    <property type="entry name" value="4FE4S_FER_2"/>
    <property type="match status" value="2"/>
</dbReference>
<dbReference type="InterPro" id="IPR017900">
    <property type="entry name" value="4Fe4S_Fe_S_CS"/>
</dbReference>
<feature type="region of interest" description="Disordered" evidence="6">
    <location>
        <begin position="1"/>
        <end position="24"/>
    </location>
</feature>
<dbReference type="InterPro" id="IPR017896">
    <property type="entry name" value="4Fe4S_Fe-S-bd"/>
</dbReference>
<feature type="domain" description="4Fe-4S ferredoxin-type" evidence="7">
    <location>
        <begin position="31"/>
        <end position="61"/>
    </location>
</feature>
<dbReference type="PROSITE" id="PS00198">
    <property type="entry name" value="4FE4S_FER_1"/>
    <property type="match status" value="1"/>
</dbReference>
<evidence type="ECO:0000256" key="3">
    <source>
        <dbReference type="ARBA" id="ARBA00022737"/>
    </source>
</evidence>
<protein>
    <submittedName>
        <fullName evidence="8">Glycolate oxidase iron-sulfur subunit</fullName>
    </submittedName>
</protein>